<keyword evidence="2" id="KW-1185">Reference proteome</keyword>
<gene>
    <name evidence="1" type="ORF">ACFFK8_04995</name>
</gene>
<protein>
    <submittedName>
        <fullName evidence="1">Uncharacterized protein</fullName>
    </submittedName>
</protein>
<evidence type="ECO:0000313" key="1">
    <source>
        <dbReference type="EMBL" id="MFB9897180.1"/>
    </source>
</evidence>
<comment type="caution">
    <text evidence="1">The sequence shown here is derived from an EMBL/GenBank/DDBJ whole genome shotgun (WGS) entry which is preliminary data.</text>
</comment>
<sequence length="90" mass="10014">MAKKRDLKHLIDGICSDLFAEAVAASLYGAADNKDNRESLLSGIIVMRNDFVRRISHPEPGMSPKVYYHQLTTDFDHQVADVIDQIGNLG</sequence>
<organism evidence="1 2">
    <name type="scientific">Hallella seregens ATCC 51272</name>
    <dbReference type="NCBI Taxonomy" id="1336250"/>
    <lineage>
        <taxon>Bacteria</taxon>
        <taxon>Pseudomonadati</taxon>
        <taxon>Bacteroidota</taxon>
        <taxon>Bacteroidia</taxon>
        <taxon>Bacteroidales</taxon>
        <taxon>Prevotellaceae</taxon>
        <taxon>Hallella</taxon>
    </lineage>
</organism>
<dbReference type="EMBL" id="JBHLZF010000001">
    <property type="protein sequence ID" value="MFB9897180.1"/>
    <property type="molecule type" value="Genomic_DNA"/>
</dbReference>
<proteinExistence type="predicted"/>
<name>A0ABV5ZIP0_9BACT</name>
<dbReference type="RefSeq" id="WP_005846774.1">
    <property type="nucleotide sequence ID" value="NZ_JADU01000006.1"/>
</dbReference>
<dbReference type="Proteomes" id="UP001589688">
    <property type="component" value="Unassembled WGS sequence"/>
</dbReference>
<accession>A0ABV5ZIP0</accession>
<reference evidence="1 2" key="1">
    <citation type="submission" date="2024-09" db="EMBL/GenBank/DDBJ databases">
        <authorList>
            <person name="Sun Q."/>
            <person name="Mori K."/>
        </authorList>
    </citation>
    <scope>NUCLEOTIDE SEQUENCE [LARGE SCALE GENOMIC DNA]</scope>
    <source>
        <strain evidence="1 2">ATCC 51272</strain>
    </source>
</reference>
<evidence type="ECO:0000313" key="2">
    <source>
        <dbReference type="Proteomes" id="UP001589688"/>
    </source>
</evidence>